<sequence>MSARHLIRRPWRMDFVMLLESARNMNVINGNRLIGMGYPVDEGAQLATRLLQQEDVDWQSLTLDMTDVDAAMLISSFVNSFLQTIHEQAPLRLDQARKVQWKTEFGFQQESIEEWVNDFQPEAVH</sequence>
<name>A0A5B1CG02_9BACT</name>
<dbReference type="EMBL" id="VRLW01000001">
    <property type="protein sequence ID" value="KAA1258184.1"/>
    <property type="molecule type" value="Genomic_DNA"/>
</dbReference>
<evidence type="ECO:0000313" key="1">
    <source>
        <dbReference type="EMBL" id="KAA1258184.1"/>
    </source>
</evidence>
<dbReference type="AlphaFoldDB" id="A0A5B1CG02"/>
<evidence type="ECO:0000313" key="2">
    <source>
        <dbReference type="Proteomes" id="UP000322699"/>
    </source>
</evidence>
<reference evidence="1 2" key="1">
    <citation type="submission" date="2019-08" db="EMBL/GenBank/DDBJ databases">
        <title>Deep-cultivation of Planctomycetes and their phenomic and genomic characterization uncovers novel biology.</title>
        <authorList>
            <person name="Wiegand S."/>
            <person name="Jogler M."/>
            <person name="Boedeker C."/>
            <person name="Pinto D."/>
            <person name="Vollmers J."/>
            <person name="Rivas-Marin E."/>
            <person name="Kohn T."/>
            <person name="Peeters S.H."/>
            <person name="Heuer A."/>
            <person name="Rast P."/>
            <person name="Oberbeckmann S."/>
            <person name="Bunk B."/>
            <person name="Jeske O."/>
            <person name="Meyerdierks A."/>
            <person name="Storesund J.E."/>
            <person name="Kallscheuer N."/>
            <person name="Luecker S."/>
            <person name="Lage O.M."/>
            <person name="Pohl T."/>
            <person name="Merkel B.J."/>
            <person name="Hornburger P."/>
            <person name="Mueller R.-W."/>
            <person name="Bruemmer F."/>
            <person name="Labrenz M."/>
            <person name="Spormann A.M."/>
            <person name="Op Den Camp H."/>
            <person name="Overmann J."/>
            <person name="Amann R."/>
            <person name="Jetten M.S.M."/>
            <person name="Mascher T."/>
            <person name="Medema M.H."/>
            <person name="Devos D.P."/>
            <person name="Kaster A.-K."/>
            <person name="Ovreas L."/>
            <person name="Rohde M."/>
            <person name="Galperin M.Y."/>
            <person name="Jogler C."/>
        </authorList>
    </citation>
    <scope>NUCLEOTIDE SEQUENCE [LARGE SCALE GENOMIC DNA]</scope>
    <source>
        <strain evidence="1 2">LF1</strain>
    </source>
</reference>
<dbReference type="Proteomes" id="UP000322699">
    <property type="component" value="Unassembled WGS sequence"/>
</dbReference>
<protein>
    <submittedName>
        <fullName evidence="1">Uncharacterized protein</fullName>
    </submittedName>
</protein>
<organism evidence="1 2">
    <name type="scientific">Rubripirellula obstinata</name>
    <dbReference type="NCBI Taxonomy" id="406547"/>
    <lineage>
        <taxon>Bacteria</taxon>
        <taxon>Pseudomonadati</taxon>
        <taxon>Planctomycetota</taxon>
        <taxon>Planctomycetia</taxon>
        <taxon>Pirellulales</taxon>
        <taxon>Pirellulaceae</taxon>
        <taxon>Rubripirellula</taxon>
    </lineage>
</organism>
<keyword evidence="2" id="KW-1185">Reference proteome</keyword>
<accession>A0A5B1CG02</accession>
<proteinExistence type="predicted"/>
<gene>
    <name evidence="1" type="ORF">LF1_07000</name>
</gene>
<comment type="caution">
    <text evidence="1">The sequence shown here is derived from an EMBL/GenBank/DDBJ whole genome shotgun (WGS) entry which is preliminary data.</text>
</comment>